<keyword evidence="1" id="KW-0732">Signal</keyword>
<comment type="caution">
    <text evidence="4">The sequence shown here is derived from an EMBL/GenBank/DDBJ whole genome shotgun (WGS) entry which is preliminary data.</text>
</comment>
<dbReference type="NCBIfam" id="TIGR04057">
    <property type="entry name" value="SusC_RagA_signa"/>
    <property type="match status" value="1"/>
</dbReference>
<keyword evidence="2" id="KW-1134">Transmembrane beta strand</keyword>
<keyword evidence="2" id="KW-0812">Transmembrane</keyword>
<name>A0ABW4IDW5_9SPHI</name>
<reference evidence="5" key="1">
    <citation type="journal article" date="2019" name="Int. J. Syst. Evol. Microbiol.">
        <title>The Global Catalogue of Microorganisms (GCM) 10K type strain sequencing project: providing services to taxonomists for standard genome sequencing and annotation.</title>
        <authorList>
            <consortium name="The Broad Institute Genomics Platform"/>
            <consortium name="The Broad Institute Genome Sequencing Center for Infectious Disease"/>
            <person name="Wu L."/>
            <person name="Ma J."/>
        </authorList>
    </citation>
    <scope>NUCLEOTIDE SEQUENCE [LARGE SCALE GENOMIC DNA]</scope>
    <source>
        <strain evidence="5">CCUG 53762</strain>
    </source>
</reference>
<dbReference type="Gene3D" id="2.170.130.10">
    <property type="entry name" value="TonB-dependent receptor, plug domain"/>
    <property type="match status" value="1"/>
</dbReference>
<feature type="domain" description="TonB-dependent receptor plug" evidence="3">
    <location>
        <begin position="121"/>
        <end position="244"/>
    </location>
</feature>
<evidence type="ECO:0000259" key="3">
    <source>
        <dbReference type="Pfam" id="PF07715"/>
    </source>
</evidence>
<keyword evidence="2" id="KW-0813">Transport</keyword>
<dbReference type="SUPFAM" id="SSF49464">
    <property type="entry name" value="Carboxypeptidase regulatory domain-like"/>
    <property type="match status" value="1"/>
</dbReference>
<dbReference type="PANTHER" id="PTHR30069">
    <property type="entry name" value="TONB-DEPENDENT OUTER MEMBRANE RECEPTOR"/>
    <property type="match status" value="1"/>
</dbReference>
<organism evidence="4 5">
    <name type="scientific">Pseudopedobacter beijingensis</name>
    <dbReference type="NCBI Taxonomy" id="1207056"/>
    <lineage>
        <taxon>Bacteria</taxon>
        <taxon>Pseudomonadati</taxon>
        <taxon>Bacteroidota</taxon>
        <taxon>Sphingobacteriia</taxon>
        <taxon>Sphingobacteriales</taxon>
        <taxon>Sphingobacteriaceae</taxon>
        <taxon>Pseudopedobacter</taxon>
    </lineage>
</organism>
<protein>
    <submittedName>
        <fullName evidence="4">TonB-dependent receptor plug domain-containing protein</fullName>
    </submittedName>
</protein>
<accession>A0ABW4IDW5</accession>
<comment type="similarity">
    <text evidence="2">Belongs to the TonB-dependent receptor family.</text>
</comment>
<keyword evidence="5" id="KW-1185">Reference proteome</keyword>
<dbReference type="Gene3D" id="2.60.40.1120">
    <property type="entry name" value="Carboxypeptidase-like, regulatory domain"/>
    <property type="match status" value="1"/>
</dbReference>
<dbReference type="Proteomes" id="UP001597118">
    <property type="component" value="Unassembled WGS sequence"/>
</dbReference>
<dbReference type="RefSeq" id="WP_379663312.1">
    <property type="nucleotide sequence ID" value="NZ_JBHUDG010000020.1"/>
</dbReference>
<dbReference type="InterPro" id="IPR012910">
    <property type="entry name" value="Plug_dom"/>
</dbReference>
<gene>
    <name evidence="4" type="ORF">ACFSAH_13710</name>
</gene>
<keyword evidence="2" id="KW-0472">Membrane</keyword>
<dbReference type="InterPro" id="IPR023997">
    <property type="entry name" value="TonB-dep_OMP_SusC/RagA_CS"/>
</dbReference>
<evidence type="ECO:0000256" key="2">
    <source>
        <dbReference type="PROSITE-ProRule" id="PRU01360"/>
    </source>
</evidence>
<evidence type="ECO:0000313" key="4">
    <source>
        <dbReference type="EMBL" id="MFD1630941.1"/>
    </source>
</evidence>
<dbReference type="PROSITE" id="PS52016">
    <property type="entry name" value="TONB_DEPENDENT_REC_3"/>
    <property type="match status" value="1"/>
</dbReference>
<keyword evidence="2" id="KW-0998">Cell outer membrane</keyword>
<dbReference type="Pfam" id="PF07715">
    <property type="entry name" value="Plug"/>
    <property type="match status" value="1"/>
</dbReference>
<dbReference type="PANTHER" id="PTHR30069:SF29">
    <property type="entry name" value="HEMOGLOBIN AND HEMOGLOBIN-HAPTOGLOBIN-BINDING PROTEIN 1-RELATED"/>
    <property type="match status" value="1"/>
</dbReference>
<proteinExistence type="inferred from homology"/>
<dbReference type="InterPro" id="IPR039426">
    <property type="entry name" value="TonB-dep_rcpt-like"/>
</dbReference>
<evidence type="ECO:0000313" key="5">
    <source>
        <dbReference type="Proteomes" id="UP001597118"/>
    </source>
</evidence>
<keyword evidence="4" id="KW-0675">Receptor</keyword>
<dbReference type="InterPro" id="IPR037066">
    <property type="entry name" value="Plug_dom_sf"/>
</dbReference>
<dbReference type="SUPFAM" id="SSF56935">
    <property type="entry name" value="Porins"/>
    <property type="match status" value="1"/>
</dbReference>
<dbReference type="EMBL" id="JBHUDG010000020">
    <property type="protein sequence ID" value="MFD1630941.1"/>
    <property type="molecule type" value="Genomic_DNA"/>
</dbReference>
<dbReference type="Pfam" id="PF13715">
    <property type="entry name" value="CarbopepD_reg_2"/>
    <property type="match status" value="1"/>
</dbReference>
<evidence type="ECO:0000256" key="1">
    <source>
        <dbReference type="ARBA" id="ARBA00022729"/>
    </source>
</evidence>
<sequence length="253" mass="26609">MKFIKKPLFYLLFVLGFLLFKEDSYAQLKVSGKVSDTDGNSLPGVSIKIKGSQKGTVSDAKGSFSLSVNNSNEMLVFSYIGFKPKEIPANSSSISDVRLDVEETRSLDQVVVIGYGVSKLGDVTGSISNIKGDVLTQTGANNVSEALQGRIAGLKVNNQSGEPGGSINMQIRGANSINASSSPLFVIDGLQIDVNGSEVATSSVGGYTSYNPLATLNPNDIESVDVLKDASATAIYGSRGANGVVIIIRTHYS</sequence>
<dbReference type="InterPro" id="IPR008969">
    <property type="entry name" value="CarboxyPept-like_regulatory"/>
</dbReference>
<comment type="subcellular location">
    <subcellularLocation>
        <location evidence="2">Cell outer membrane</location>
        <topology evidence="2">Multi-pass membrane protein</topology>
    </subcellularLocation>
</comment>